<evidence type="ECO:0000313" key="1">
    <source>
        <dbReference type="EMBL" id="KAG5520888.1"/>
    </source>
</evidence>
<dbReference type="SUPFAM" id="SSF48403">
    <property type="entry name" value="Ankyrin repeat"/>
    <property type="match status" value="1"/>
</dbReference>
<organism evidence="1 2">
    <name type="scientific">Rhododendron griersonianum</name>
    <dbReference type="NCBI Taxonomy" id="479676"/>
    <lineage>
        <taxon>Eukaryota</taxon>
        <taxon>Viridiplantae</taxon>
        <taxon>Streptophyta</taxon>
        <taxon>Embryophyta</taxon>
        <taxon>Tracheophyta</taxon>
        <taxon>Spermatophyta</taxon>
        <taxon>Magnoliopsida</taxon>
        <taxon>eudicotyledons</taxon>
        <taxon>Gunneridae</taxon>
        <taxon>Pentapetalae</taxon>
        <taxon>asterids</taxon>
        <taxon>Ericales</taxon>
        <taxon>Ericaceae</taxon>
        <taxon>Ericoideae</taxon>
        <taxon>Rhodoreae</taxon>
        <taxon>Rhododendron</taxon>
    </lineage>
</organism>
<proteinExistence type="predicted"/>
<gene>
    <name evidence="1" type="ORF">RHGRI_033451</name>
</gene>
<dbReference type="EMBL" id="JACTNZ010000012">
    <property type="protein sequence ID" value="KAG5520888.1"/>
    <property type="molecule type" value="Genomic_DNA"/>
</dbReference>
<comment type="caution">
    <text evidence="1">The sequence shown here is derived from an EMBL/GenBank/DDBJ whole genome shotgun (WGS) entry which is preliminary data.</text>
</comment>
<sequence length="200" mass="22777">MTTRHTYHFIKLHNEEIGRALKAEALEYRDKHGRTPFDAALAVGNTEAVKFLWWVGINSQYRRAQFWSALYTAAVSARKDILLFLLDVSEYDKFSEVFPNEDSAAHFLILVIASGYYVPCIKHIQDEKKMHLQALKLVKYLSVGLKSQNNSDDADKLAKIALLTAAKLGIHEVIEAILESFPKLIWAEDEKGLDHIPYSD</sequence>
<reference evidence="1" key="1">
    <citation type="submission" date="2020-08" db="EMBL/GenBank/DDBJ databases">
        <title>Plant Genome Project.</title>
        <authorList>
            <person name="Zhang R.-G."/>
        </authorList>
    </citation>
    <scope>NUCLEOTIDE SEQUENCE</scope>
    <source>
        <strain evidence="1">WSP0</strain>
        <tissue evidence="1">Leaf</tissue>
    </source>
</reference>
<keyword evidence="2" id="KW-1185">Reference proteome</keyword>
<evidence type="ECO:0000313" key="2">
    <source>
        <dbReference type="Proteomes" id="UP000823749"/>
    </source>
</evidence>
<dbReference type="AlphaFoldDB" id="A0AAV6HZX5"/>
<dbReference type="Gene3D" id="1.25.40.20">
    <property type="entry name" value="Ankyrin repeat-containing domain"/>
    <property type="match status" value="1"/>
</dbReference>
<dbReference type="InterPro" id="IPR036770">
    <property type="entry name" value="Ankyrin_rpt-contain_sf"/>
</dbReference>
<name>A0AAV6HZX5_9ERIC</name>
<accession>A0AAV6HZX5</accession>
<protein>
    <recommendedName>
        <fullName evidence="3">Ankyrin repeat family protein</fullName>
    </recommendedName>
</protein>
<dbReference type="Proteomes" id="UP000823749">
    <property type="component" value="Chromosome 12"/>
</dbReference>
<evidence type="ECO:0008006" key="3">
    <source>
        <dbReference type="Google" id="ProtNLM"/>
    </source>
</evidence>